<evidence type="ECO:0000256" key="5">
    <source>
        <dbReference type="ARBA" id="ARBA00022842"/>
    </source>
</evidence>
<evidence type="ECO:0000313" key="10">
    <source>
        <dbReference type="Proteomes" id="UP000199021"/>
    </source>
</evidence>
<feature type="binding site" description="in other chain" evidence="7">
    <location>
        <position position="225"/>
    </location>
    <ligand>
        <name>IMP</name>
        <dbReference type="ChEBI" id="CHEBI:58053"/>
        <note>ligand shared between dimeric partners</note>
    </ligand>
</feature>
<evidence type="ECO:0000313" key="9">
    <source>
        <dbReference type="EMBL" id="SEQ51046.1"/>
    </source>
</evidence>
<dbReference type="AlphaFoldDB" id="A0A1H9GLR3"/>
<dbReference type="OrthoDB" id="3959406at2"/>
<dbReference type="SMART" id="SM00788">
    <property type="entry name" value="Adenylsucc_synt"/>
    <property type="match status" value="1"/>
</dbReference>
<dbReference type="EMBL" id="FOFB01000011">
    <property type="protein sequence ID" value="SEQ51046.1"/>
    <property type="molecule type" value="Genomic_DNA"/>
</dbReference>
<dbReference type="PANTHER" id="PTHR11846">
    <property type="entry name" value="ADENYLOSUCCINATE SYNTHETASE"/>
    <property type="match status" value="1"/>
</dbReference>
<keyword evidence="5 7" id="KW-0460">Magnesium</keyword>
<sequence>MQTHIILGLGFGDEGKGLTTDYLCRQYERPLVVRFSGGHQAGHTVVCPDGRRHVFSNFGAGTLAGAPTFWSANCTFHPVGYANEREALRALDVSPEFYVDGLAPVTTPYDLLYNRQLEAGQKHGSCGLGFGATIARHEGPHKLHVMDLQDDFVLEQKLTSVAAYYQKKLGVVYDVAILNQMLEDFWAAVDYCRPTFHCTSPAILRDAHLNQTAESYDALIFEGSQGLLLDQEFGYFPHVTRAHVSSRNALKLVRKFHLPTPDIFYVTRAYQTRHGNGPMTNEYLKPSLVPTPDETNVYNPWQGHQRRSLLDLGQLRFALQADEHYSAGLSRSLMVTCLDQLDGSWWVTDEEEKLQLAGIKDLANKLGVNWASCLVSYGPSGEKIRKGILI</sequence>
<comment type="caution">
    <text evidence="7">Lacks conserved residue(s) required for the propagation of feature annotation.</text>
</comment>
<keyword evidence="7" id="KW-0963">Cytoplasm</keyword>
<dbReference type="InterPro" id="IPR018220">
    <property type="entry name" value="Adenylosuccin_syn_GTP-bd"/>
</dbReference>
<organism evidence="9 10">
    <name type="scientific">Neolewinella agarilytica</name>
    <dbReference type="NCBI Taxonomy" id="478744"/>
    <lineage>
        <taxon>Bacteria</taxon>
        <taxon>Pseudomonadati</taxon>
        <taxon>Bacteroidota</taxon>
        <taxon>Saprospiria</taxon>
        <taxon>Saprospirales</taxon>
        <taxon>Lewinellaceae</taxon>
        <taxon>Neolewinella</taxon>
    </lineage>
</organism>
<feature type="binding site" evidence="7">
    <location>
        <position position="42"/>
    </location>
    <ligand>
        <name>Mg(2+)</name>
        <dbReference type="ChEBI" id="CHEBI:18420"/>
    </ligand>
</feature>
<feature type="active site" description="Proton donor" evidence="7">
    <location>
        <position position="43"/>
    </location>
</feature>
<evidence type="ECO:0000256" key="1">
    <source>
        <dbReference type="ARBA" id="ARBA00022598"/>
    </source>
</evidence>
<keyword evidence="2 7" id="KW-0479">Metal-binding</keyword>
<dbReference type="Proteomes" id="UP000199021">
    <property type="component" value="Unassembled WGS sequence"/>
</dbReference>
<dbReference type="PROSITE" id="PS01266">
    <property type="entry name" value="ADENYLOSUCCIN_SYN_1"/>
    <property type="match status" value="1"/>
</dbReference>
<keyword evidence="1 7" id="KW-0436">Ligase</keyword>
<dbReference type="InterPro" id="IPR027417">
    <property type="entry name" value="P-loop_NTPase"/>
</dbReference>
<evidence type="ECO:0000256" key="4">
    <source>
        <dbReference type="ARBA" id="ARBA00022755"/>
    </source>
</evidence>
<dbReference type="GO" id="GO:0005525">
    <property type="term" value="F:GTP binding"/>
    <property type="evidence" value="ECO:0007669"/>
    <property type="project" value="UniProtKB-UniRule"/>
</dbReference>
<dbReference type="UniPathway" id="UPA00075">
    <property type="reaction ID" value="UER00335"/>
</dbReference>
<proteinExistence type="inferred from homology"/>
<dbReference type="InParanoid" id="A0A1H9GLR3"/>
<feature type="binding site" description="in other chain" evidence="7">
    <location>
        <begin position="13"/>
        <end position="16"/>
    </location>
    <ligand>
        <name>IMP</name>
        <dbReference type="ChEBI" id="CHEBI:58053"/>
        <note>ligand shared between dimeric partners</note>
    </ligand>
</feature>
<keyword evidence="10" id="KW-1185">Reference proteome</keyword>
<comment type="similarity">
    <text evidence="7 8">Belongs to the adenylosuccinate synthetase family.</text>
</comment>
<comment type="subunit">
    <text evidence="7">Homodimer.</text>
</comment>
<dbReference type="GO" id="GO:0005737">
    <property type="term" value="C:cytoplasm"/>
    <property type="evidence" value="ECO:0007669"/>
    <property type="project" value="UniProtKB-SubCell"/>
</dbReference>
<name>A0A1H9GLR3_9BACT</name>
<feature type="binding site" evidence="7">
    <location>
        <position position="13"/>
    </location>
    <ligand>
        <name>Mg(2+)</name>
        <dbReference type="ChEBI" id="CHEBI:18420"/>
    </ligand>
</feature>
<dbReference type="InterPro" id="IPR042109">
    <property type="entry name" value="Adenylosuccinate_synth_dom1"/>
</dbReference>
<dbReference type="InterPro" id="IPR042110">
    <property type="entry name" value="Adenylosuccinate_synth_dom2"/>
</dbReference>
<accession>A0A1H9GLR3</accession>
<dbReference type="HAMAP" id="MF_00011">
    <property type="entry name" value="Adenylosucc_synth"/>
    <property type="match status" value="1"/>
</dbReference>
<evidence type="ECO:0000256" key="6">
    <source>
        <dbReference type="ARBA" id="ARBA00023134"/>
    </source>
</evidence>
<dbReference type="Gene3D" id="1.10.300.10">
    <property type="entry name" value="Adenylosuccinate Synthetase, subunit A, domain 2"/>
    <property type="match status" value="1"/>
</dbReference>
<comment type="subcellular location">
    <subcellularLocation>
        <location evidence="7">Cytoplasm</location>
    </subcellularLocation>
</comment>
<dbReference type="STRING" id="478744.SAMN05444359_11115"/>
<feature type="binding site" description="in other chain" evidence="7">
    <location>
        <position position="240"/>
    </location>
    <ligand>
        <name>IMP</name>
        <dbReference type="ChEBI" id="CHEBI:58053"/>
        <note>ligand shared between dimeric partners</note>
    </ligand>
</feature>
<dbReference type="Gene3D" id="3.40.440.10">
    <property type="entry name" value="Adenylosuccinate Synthetase, subunit A, domain 1"/>
    <property type="match status" value="1"/>
</dbReference>
<dbReference type="GO" id="GO:0046040">
    <property type="term" value="P:IMP metabolic process"/>
    <property type="evidence" value="ECO:0007669"/>
    <property type="project" value="TreeGrafter"/>
</dbReference>
<evidence type="ECO:0000256" key="3">
    <source>
        <dbReference type="ARBA" id="ARBA00022741"/>
    </source>
</evidence>
<feature type="active site" description="Proton acceptor" evidence="7">
    <location>
        <position position="13"/>
    </location>
</feature>
<feature type="binding site" evidence="7">
    <location>
        <begin position="12"/>
        <end position="18"/>
    </location>
    <ligand>
        <name>GTP</name>
        <dbReference type="ChEBI" id="CHEBI:37565"/>
    </ligand>
</feature>
<evidence type="ECO:0000256" key="8">
    <source>
        <dbReference type="RuleBase" id="RU000520"/>
    </source>
</evidence>
<comment type="catalytic activity">
    <reaction evidence="7 8">
        <text>IMP + L-aspartate + GTP = N(6)-(1,2-dicarboxyethyl)-AMP + GDP + phosphate + 2 H(+)</text>
        <dbReference type="Rhea" id="RHEA:15753"/>
        <dbReference type="ChEBI" id="CHEBI:15378"/>
        <dbReference type="ChEBI" id="CHEBI:29991"/>
        <dbReference type="ChEBI" id="CHEBI:37565"/>
        <dbReference type="ChEBI" id="CHEBI:43474"/>
        <dbReference type="ChEBI" id="CHEBI:57567"/>
        <dbReference type="ChEBI" id="CHEBI:58053"/>
        <dbReference type="ChEBI" id="CHEBI:58189"/>
        <dbReference type="EC" id="6.3.4.4"/>
    </reaction>
</comment>
<dbReference type="SUPFAM" id="SSF52540">
    <property type="entry name" value="P-loop containing nucleoside triphosphate hydrolases"/>
    <property type="match status" value="1"/>
</dbReference>
<dbReference type="RefSeq" id="WP_090168269.1">
    <property type="nucleotide sequence ID" value="NZ_FOFB01000011.1"/>
</dbReference>
<keyword evidence="3 7" id="KW-0547">Nucleotide-binding</keyword>
<feature type="binding site" evidence="7">
    <location>
        <begin position="42"/>
        <end position="44"/>
    </location>
    <ligand>
        <name>GTP</name>
        <dbReference type="ChEBI" id="CHEBI:37565"/>
    </ligand>
</feature>
<dbReference type="PANTHER" id="PTHR11846:SF0">
    <property type="entry name" value="ADENYLOSUCCINATE SYNTHETASE"/>
    <property type="match status" value="1"/>
</dbReference>
<reference evidence="10" key="1">
    <citation type="submission" date="2016-10" db="EMBL/GenBank/DDBJ databases">
        <authorList>
            <person name="Varghese N."/>
            <person name="Submissions S."/>
        </authorList>
    </citation>
    <scope>NUCLEOTIDE SEQUENCE [LARGE SCALE GENOMIC DNA]</scope>
    <source>
        <strain evidence="10">DSM 24740</strain>
    </source>
</reference>
<dbReference type="InterPro" id="IPR042111">
    <property type="entry name" value="Adenylosuccinate_synth_dom3"/>
</dbReference>
<gene>
    <name evidence="7" type="primary">purA</name>
    <name evidence="9" type="ORF">SAMN05444359_11115</name>
</gene>
<protein>
    <recommendedName>
        <fullName evidence="7 8">Adenylosuccinate synthetase</fullName>
        <shortName evidence="7">AMPSase</shortName>
        <shortName evidence="7">AdSS</shortName>
        <ecNumber evidence="7 8">6.3.4.4</ecNumber>
    </recommendedName>
    <alternativeName>
        <fullName evidence="7">IMP--aspartate ligase</fullName>
    </alternativeName>
</protein>
<dbReference type="Pfam" id="PF00709">
    <property type="entry name" value="Adenylsucc_synt"/>
    <property type="match status" value="1"/>
</dbReference>
<dbReference type="GO" id="GO:0000287">
    <property type="term" value="F:magnesium ion binding"/>
    <property type="evidence" value="ECO:0007669"/>
    <property type="project" value="UniProtKB-UniRule"/>
</dbReference>
<dbReference type="EC" id="6.3.4.4" evidence="7 8"/>
<dbReference type="GO" id="GO:0004019">
    <property type="term" value="F:adenylosuccinate synthase activity"/>
    <property type="evidence" value="ECO:0007669"/>
    <property type="project" value="UniProtKB-UniRule"/>
</dbReference>
<comment type="cofactor">
    <cofactor evidence="7">
        <name>Mg(2+)</name>
        <dbReference type="ChEBI" id="CHEBI:18420"/>
    </cofactor>
    <text evidence="7">Binds 1 Mg(2+) ion per subunit.</text>
</comment>
<comment type="pathway">
    <text evidence="7 8">Purine metabolism; AMP biosynthesis via de novo pathway; AMP from IMP: step 1/2.</text>
</comment>
<keyword evidence="6 7" id="KW-0342">GTP-binding</keyword>
<dbReference type="GO" id="GO:0044208">
    <property type="term" value="P:'de novo' AMP biosynthetic process"/>
    <property type="evidence" value="ECO:0007669"/>
    <property type="project" value="UniProtKB-UniRule"/>
</dbReference>
<dbReference type="Gene3D" id="3.90.170.10">
    <property type="entry name" value="Adenylosuccinate Synthetase, subunit A, domain 3"/>
    <property type="match status" value="1"/>
</dbReference>
<feature type="binding site" evidence="7">
    <location>
        <position position="316"/>
    </location>
    <ligand>
        <name>GTP</name>
        <dbReference type="ChEBI" id="CHEBI:37565"/>
    </ligand>
</feature>
<evidence type="ECO:0000256" key="2">
    <source>
        <dbReference type="ARBA" id="ARBA00022723"/>
    </source>
</evidence>
<keyword evidence="4 7" id="KW-0658">Purine biosynthesis</keyword>
<evidence type="ECO:0000256" key="7">
    <source>
        <dbReference type="HAMAP-Rule" id="MF_00011"/>
    </source>
</evidence>
<comment type="function">
    <text evidence="7">Plays an important role in the de novo pathway of purine nucleotide biosynthesis. Catalyzes the first committed step in the biosynthesis of AMP from IMP.</text>
</comment>
<dbReference type="InterPro" id="IPR001114">
    <property type="entry name" value="Adenylosuccinate_synthetase"/>
</dbReference>